<reference evidence="2 3" key="1">
    <citation type="submission" date="2013-05" db="EMBL/GenBank/DDBJ databases">
        <title>Drechslerella stenobrocha genome reveals carnivorous origination and mechanical trapping mechanism of predatory fungi.</title>
        <authorList>
            <person name="Liu X."/>
            <person name="Zhang W."/>
            <person name="Liu K."/>
        </authorList>
    </citation>
    <scope>NUCLEOTIDE SEQUENCE [LARGE SCALE GENOMIC DNA]</scope>
    <source>
        <strain evidence="2 3">248</strain>
    </source>
</reference>
<dbReference type="InterPro" id="IPR029044">
    <property type="entry name" value="Nucleotide-diphossugar_trans"/>
</dbReference>
<dbReference type="Proteomes" id="UP000024837">
    <property type="component" value="Unassembled WGS sequence"/>
</dbReference>
<dbReference type="AlphaFoldDB" id="W7HX27"/>
<dbReference type="PROSITE" id="PS51257">
    <property type="entry name" value="PROKAR_LIPOPROTEIN"/>
    <property type="match status" value="1"/>
</dbReference>
<feature type="region of interest" description="Disordered" evidence="1">
    <location>
        <begin position="155"/>
        <end position="188"/>
    </location>
</feature>
<keyword evidence="3" id="KW-1185">Reference proteome</keyword>
<accession>W7HX27</accession>
<dbReference type="Gene3D" id="3.90.550.10">
    <property type="entry name" value="Spore Coat Polysaccharide Biosynthesis Protein SpsA, Chain A"/>
    <property type="match status" value="1"/>
</dbReference>
<proteinExistence type="predicted"/>
<name>W7HX27_9PEZI</name>
<gene>
    <name evidence="2" type="ORF">DRE_02668</name>
</gene>
<feature type="region of interest" description="Disordered" evidence="1">
    <location>
        <begin position="59"/>
        <end position="78"/>
    </location>
</feature>
<dbReference type="EMBL" id="KI966406">
    <property type="protein sequence ID" value="EWC48089.1"/>
    <property type="molecule type" value="Genomic_DNA"/>
</dbReference>
<evidence type="ECO:0000256" key="1">
    <source>
        <dbReference type="SAM" id="MobiDB-lite"/>
    </source>
</evidence>
<organism evidence="2 3">
    <name type="scientific">Drechslerella stenobrocha 248</name>
    <dbReference type="NCBI Taxonomy" id="1043628"/>
    <lineage>
        <taxon>Eukaryota</taxon>
        <taxon>Fungi</taxon>
        <taxon>Dikarya</taxon>
        <taxon>Ascomycota</taxon>
        <taxon>Pezizomycotina</taxon>
        <taxon>Orbiliomycetes</taxon>
        <taxon>Orbiliales</taxon>
        <taxon>Orbiliaceae</taxon>
        <taxon>Drechslerella</taxon>
    </lineage>
</organism>
<evidence type="ECO:0000313" key="2">
    <source>
        <dbReference type="EMBL" id="EWC48089.1"/>
    </source>
</evidence>
<evidence type="ECO:0000313" key="3">
    <source>
        <dbReference type="Proteomes" id="UP000024837"/>
    </source>
</evidence>
<protein>
    <recommendedName>
        <fullName evidence="4">Glycosyltransferase family 8 protein</fullName>
    </recommendedName>
</protein>
<dbReference type="HOGENOM" id="CLU_557791_0_0_1"/>
<dbReference type="OrthoDB" id="2014201at2759"/>
<sequence length="489" mass="54656">MKGRIGLRITSSVLFVFSLILFLSGCVLQRQSVHTLERYYDEVKLPESHPMSIEKKRRKALGANGSGSGARSGSHRRQGSAEYQMLLSAWEAERQRQWEEARRHKEQMQRFAYAQTVTDLDGICAAVMVFADLDRHGSKAARVLLYPSSWDMQLDNAVSPPTKKPQGAVDEDEEEEAEKKKPRKTSRWGRITATRKERLARAGENAIPQKMLELDPPPLARSPAAAAHPHFNTARRLLHVAKVRYGVTLVPLLEGAVEPLTLFNMTEYDRFLYLAHPAQVLRDMDELLAHAPPAVLAAPRSAGGGGGLSPNFLLITPSAVEFKHLSRASGKDEAVPKRPQQLAELLWGEYADRAMLMPRWPFEVVVSELFQWGLKGHSHGAPPLSSSPWSDRVLDGVYYLSFDGRKKVKDNDAGIGNVGGVKEKERWVSVPQPWKVASLDENVAPRCVDVSEGDGAGHRRDCEGRDLWKRAYGGYRQRRMEVCGLDLEV</sequence>
<evidence type="ECO:0008006" key="4">
    <source>
        <dbReference type="Google" id="ProtNLM"/>
    </source>
</evidence>